<proteinExistence type="predicted"/>
<dbReference type="PATRIC" id="fig|631454.5.peg.2936"/>
<keyword evidence="2" id="KW-0812">Transmembrane</keyword>
<dbReference type="EMBL" id="AWXZ01000038">
    <property type="protein sequence ID" value="ESR23742.1"/>
    <property type="molecule type" value="Genomic_DNA"/>
</dbReference>
<organism evidence="3 4">
    <name type="scientific">Lutibaculum baratangense AMV1</name>
    <dbReference type="NCBI Taxonomy" id="631454"/>
    <lineage>
        <taxon>Bacteria</taxon>
        <taxon>Pseudomonadati</taxon>
        <taxon>Pseudomonadota</taxon>
        <taxon>Alphaproteobacteria</taxon>
        <taxon>Hyphomicrobiales</taxon>
        <taxon>Tepidamorphaceae</taxon>
        <taxon>Lutibaculum</taxon>
    </lineage>
</organism>
<dbReference type="InterPro" id="IPR053170">
    <property type="entry name" value="Transcription_regulator"/>
</dbReference>
<reference evidence="3 4" key="1">
    <citation type="journal article" date="2014" name="Genome Announc.">
        <title>Draft Genome Sequence of Lutibaculum baratangense Strain AMV1T, Isolated from a Mud Volcano in Andamans, India.</title>
        <authorList>
            <person name="Singh A."/>
            <person name="Sreenivas A."/>
            <person name="Sathyanarayana Reddy G."/>
            <person name="Pinnaka A.K."/>
            <person name="Shivaji S."/>
        </authorList>
    </citation>
    <scope>NUCLEOTIDE SEQUENCE [LARGE SCALE GENOMIC DNA]</scope>
    <source>
        <strain evidence="3 4">AMV1</strain>
    </source>
</reference>
<accession>V4QVE8</accession>
<feature type="transmembrane region" description="Helical" evidence="2">
    <location>
        <begin position="66"/>
        <end position="84"/>
    </location>
</feature>
<evidence type="ECO:0000256" key="2">
    <source>
        <dbReference type="SAM" id="Phobius"/>
    </source>
</evidence>
<dbReference type="PANTHER" id="PTHR40031:SF1">
    <property type="entry name" value="MEMBRANE-BOUND METAL-DEPENDENT HYDROLASE"/>
    <property type="match status" value="1"/>
</dbReference>
<feature type="transmembrane region" description="Helical" evidence="2">
    <location>
        <begin position="35"/>
        <end position="54"/>
    </location>
</feature>
<feature type="region of interest" description="Disordered" evidence="1">
    <location>
        <begin position="291"/>
        <end position="316"/>
    </location>
</feature>
<dbReference type="Pfam" id="PF04307">
    <property type="entry name" value="YdjM"/>
    <property type="match status" value="1"/>
</dbReference>
<evidence type="ECO:0000313" key="4">
    <source>
        <dbReference type="Proteomes" id="UP000017819"/>
    </source>
</evidence>
<dbReference type="PANTHER" id="PTHR40031">
    <property type="entry name" value="HYPOTHETICAL MEMBRANE SPANNING PROTEIN"/>
    <property type="match status" value="1"/>
</dbReference>
<dbReference type="InterPro" id="IPR007404">
    <property type="entry name" value="YdjM-like"/>
</dbReference>
<gene>
    <name evidence="3" type="ORF">N177_2972</name>
</gene>
<keyword evidence="4" id="KW-1185">Reference proteome</keyword>
<evidence type="ECO:0000256" key="1">
    <source>
        <dbReference type="SAM" id="MobiDB-lite"/>
    </source>
</evidence>
<sequence>MATLIIAANLPDVDAFGLLFGENLAWRRGWTHGPVAMLVLPPLLVGAMVLFDRWQTRRGTRPAGRLPLHVGWLFALAYIGWASHPLLDFMNSYGIRLLMPFSERWFYGDTLFIIDVWLWIALGLGVWLSRRCWRRGSPHPGRPALVGLCVAASYATAMGLGSIAAERLTREAAEARETDPIETVVATPVPINPFRRDVIFGTDEAYGFGVLRFTPKPQLELEPGLTPTNLDDPALAEAAREKEIADFLYWSRLPFATIERRADGTYVTIDDARYSNGPAAGRFARTLRLPPALVPDEAQGAPDGPEADDQHEAQRD</sequence>
<dbReference type="STRING" id="631454.N177_2972"/>
<keyword evidence="2" id="KW-1133">Transmembrane helix</keyword>
<feature type="transmembrane region" description="Helical" evidence="2">
    <location>
        <begin position="104"/>
        <end position="128"/>
    </location>
</feature>
<protein>
    <recommendedName>
        <fullName evidence="5">Membrane-bound metal-dependent hydrolase</fullName>
    </recommendedName>
</protein>
<dbReference type="eggNOG" id="COG1988">
    <property type="taxonomic scope" value="Bacteria"/>
</dbReference>
<keyword evidence="2" id="KW-0472">Membrane</keyword>
<dbReference type="AlphaFoldDB" id="V4QVE8"/>
<dbReference type="Proteomes" id="UP000017819">
    <property type="component" value="Unassembled WGS sequence"/>
</dbReference>
<name>V4QVE8_9HYPH</name>
<evidence type="ECO:0000313" key="3">
    <source>
        <dbReference type="EMBL" id="ESR23742.1"/>
    </source>
</evidence>
<evidence type="ECO:0008006" key="5">
    <source>
        <dbReference type="Google" id="ProtNLM"/>
    </source>
</evidence>
<comment type="caution">
    <text evidence="3">The sequence shown here is derived from an EMBL/GenBank/DDBJ whole genome shotgun (WGS) entry which is preliminary data.</text>
</comment>